<dbReference type="AlphaFoldDB" id="R4MZI9"/>
<dbReference type="CDD" id="cd06343">
    <property type="entry name" value="PBP1_ABC_ligand_binding-like"/>
    <property type="match status" value="1"/>
</dbReference>
<protein>
    <submittedName>
        <fullName evidence="7">Leucine-binding protein</fullName>
    </submittedName>
</protein>
<evidence type="ECO:0000256" key="1">
    <source>
        <dbReference type="ARBA" id="ARBA00010062"/>
    </source>
</evidence>
<dbReference type="SUPFAM" id="SSF53822">
    <property type="entry name" value="Periplasmic binding protein-like I"/>
    <property type="match status" value="1"/>
</dbReference>
<keyword evidence="2" id="KW-0813">Transport</keyword>
<feature type="compositionally biased region" description="Basic and acidic residues" evidence="5">
    <location>
        <begin position="1"/>
        <end position="10"/>
    </location>
</feature>
<evidence type="ECO:0000256" key="4">
    <source>
        <dbReference type="ARBA" id="ARBA00022970"/>
    </source>
</evidence>
<dbReference type="InterPro" id="IPR000709">
    <property type="entry name" value="Leu_Ile_Val-bd"/>
</dbReference>
<dbReference type="InterPro" id="IPR028081">
    <property type="entry name" value="Leu-bd"/>
</dbReference>
<keyword evidence="4" id="KW-0029">Amino-acid transport</keyword>
<feature type="region of interest" description="Disordered" evidence="5">
    <location>
        <begin position="1"/>
        <end position="30"/>
    </location>
</feature>
<dbReference type="PRINTS" id="PR00337">
    <property type="entry name" value="LEUILEVALBP"/>
</dbReference>
<feature type="domain" description="Leucine-binding protein" evidence="6">
    <location>
        <begin position="70"/>
        <end position="418"/>
    </location>
</feature>
<dbReference type="EMBL" id="KC747109">
    <property type="protein sequence ID" value="AGL33511.1"/>
    <property type="molecule type" value="Genomic_DNA"/>
</dbReference>
<sequence>MPPGNPDDRLPSTASGAARAPPSHTHRRGDCMEPFRQIGARLRAAAFGAAIAAIAPPGLAQATQGVTDTEIVIGTHQDLSGPVAALGGPLRDGMVLAVEDINAAGGIHGRKLRLVIEDSAFDPKKAVLATQKLLTQDKVFAMVAPLGSAPTQATMPLILERGVPLLFAGTPADFTYTPFHKLKFALSSPYGEQVRAQVKWAYEKLGKRRFGILYQDDETGQNVLRAAEEQLKVHGLGLVERASYKRGAIDYSSQIARLKSANVDVIILGTIVRETAAARMEARKQGWPVDMIVNVAGTNSAVFTIAGAEVMEGLYGQSQFLPLDSAEQPPAARGVIERYKARFGKNPEDGIIFGYTSVMLFAEGAKNAGRDLNVDSLVKGLEKIRNWTTAFAASPVSFSETERLGVRATMVMQAKGGKFVPITPPITY</sequence>
<dbReference type="PANTHER" id="PTHR47235">
    <property type="entry name" value="BLR6548 PROTEIN"/>
    <property type="match status" value="1"/>
</dbReference>
<name>R4MZI9_9PROT</name>
<dbReference type="PANTHER" id="PTHR47235:SF1">
    <property type="entry name" value="BLR6548 PROTEIN"/>
    <property type="match status" value="1"/>
</dbReference>
<comment type="similarity">
    <text evidence="1">Belongs to the leucine-binding protein family.</text>
</comment>
<keyword evidence="3" id="KW-0732">Signal</keyword>
<evidence type="ECO:0000313" key="7">
    <source>
        <dbReference type="EMBL" id="AGL33511.1"/>
    </source>
</evidence>
<dbReference type="InterPro" id="IPR028082">
    <property type="entry name" value="Peripla_BP_I"/>
</dbReference>
<evidence type="ECO:0000256" key="5">
    <source>
        <dbReference type="SAM" id="MobiDB-lite"/>
    </source>
</evidence>
<evidence type="ECO:0000256" key="2">
    <source>
        <dbReference type="ARBA" id="ARBA00022448"/>
    </source>
</evidence>
<dbReference type="GO" id="GO:0006865">
    <property type="term" value="P:amino acid transport"/>
    <property type="evidence" value="ECO:0007669"/>
    <property type="project" value="UniProtKB-KW"/>
</dbReference>
<accession>R4MZI9</accession>
<proteinExistence type="inferred from homology"/>
<dbReference type="Gene3D" id="3.40.50.2300">
    <property type="match status" value="2"/>
</dbReference>
<evidence type="ECO:0000256" key="3">
    <source>
        <dbReference type="ARBA" id="ARBA00022729"/>
    </source>
</evidence>
<organism evidence="7">
    <name type="scientific">uncultured Pseudomonadota bacterium</name>
    <dbReference type="NCBI Taxonomy" id="153809"/>
    <lineage>
        <taxon>Bacteria</taxon>
        <taxon>Pseudomonadati</taxon>
        <taxon>Pseudomonadota</taxon>
        <taxon>environmental samples</taxon>
    </lineage>
</organism>
<evidence type="ECO:0000259" key="6">
    <source>
        <dbReference type="Pfam" id="PF13458"/>
    </source>
</evidence>
<reference evidence="7" key="1">
    <citation type="journal article" date="2013" name="PLoS ONE">
        <title>Identification of genes and pathways related to phenol degradation in metagenomic libraries from petroleum refinery wastewater.</title>
        <authorList>
            <person name="Silva C.C."/>
            <person name="Hayden H."/>
            <person name="Sawbridge T."/>
            <person name="Mele P."/>
            <person name="De Paula S.O."/>
            <person name="Silva L.C."/>
            <person name="Vidigal P.M."/>
            <person name="Vicentini R."/>
            <person name="Sousa M.P."/>
            <person name="Torres A.P."/>
            <person name="Santiago V.M."/>
            <person name="Oliveira V.M."/>
        </authorList>
    </citation>
    <scope>NUCLEOTIDE SEQUENCE</scope>
</reference>
<dbReference type="Pfam" id="PF13458">
    <property type="entry name" value="Peripla_BP_6"/>
    <property type="match status" value="1"/>
</dbReference>